<dbReference type="SUPFAM" id="SSF53850">
    <property type="entry name" value="Periplasmic binding protein-like II"/>
    <property type="match status" value="1"/>
</dbReference>
<dbReference type="Pfam" id="PF00496">
    <property type="entry name" value="SBP_bac_5"/>
    <property type="match status" value="1"/>
</dbReference>
<comment type="subcellular location">
    <subcellularLocation>
        <location evidence="1">Cell envelope</location>
    </subcellularLocation>
</comment>
<evidence type="ECO:0000313" key="6">
    <source>
        <dbReference type="EMBL" id="MDP9501141.1"/>
    </source>
</evidence>
<evidence type="ECO:0000256" key="1">
    <source>
        <dbReference type="ARBA" id="ARBA00004196"/>
    </source>
</evidence>
<dbReference type="PANTHER" id="PTHR30290:SF10">
    <property type="entry name" value="PERIPLASMIC OLIGOPEPTIDE-BINDING PROTEIN-RELATED"/>
    <property type="match status" value="1"/>
</dbReference>
<comment type="caution">
    <text evidence="6">The sequence shown here is derived from an EMBL/GenBank/DDBJ whole genome shotgun (WGS) entry which is preliminary data.</text>
</comment>
<gene>
    <name evidence="6" type="ORF">O7M46_09245</name>
</gene>
<dbReference type="PIRSF" id="PIRSF002741">
    <property type="entry name" value="MppA"/>
    <property type="match status" value="1"/>
</dbReference>
<reference evidence="6 7" key="1">
    <citation type="submission" date="2022-12" db="EMBL/GenBank/DDBJ databases">
        <title>Genome sequence of Pasteurellaceae Bisgaard Taxon 45.</title>
        <authorList>
            <person name="Foggin C."/>
            <person name="Rosen L.E."/>
            <person name="Henton M."/>
            <person name="Buys A."/>
            <person name="Floyd T."/>
            <person name="Turner A.D."/>
            <person name="Tarbin J."/>
            <person name="Lloyd A.S."/>
            <person name="Chaitezvi C."/>
            <person name="Ellis R.J."/>
            <person name="Roberts H.C."/>
            <person name="Dastjerdi A."/>
            <person name="Nunez A."/>
            <person name="Van Vliet A.H."/>
            <person name="Steinbach F."/>
        </authorList>
    </citation>
    <scope>NUCLEOTIDE SEQUENCE [LARGE SCALE GENOMIC DNA]</scope>
    <source>
        <strain evidence="6 7">VF20HR</strain>
    </source>
</reference>
<evidence type="ECO:0000256" key="4">
    <source>
        <dbReference type="ARBA" id="ARBA00022729"/>
    </source>
</evidence>
<dbReference type="PANTHER" id="PTHR30290">
    <property type="entry name" value="PERIPLASMIC BINDING COMPONENT OF ABC TRANSPORTER"/>
    <property type="match status" value="1"/>
</dbReference>
<accession>A0ABT9KGG7</accession>
<evidence type="ECO:0000256" key="2">
    <source>
        <dbReference type="ARBA" id="ARBA00005695"/>
    </source>
</evidence>
<keyword evidence="3" id="KW-0813">Transport</keyword>
<evidence type="ECO:0000256" key="3">
    <source>
        <dbReference type="ARBA" id="ARBA00022448"/>
    </source>
</evidence>
<sequence length="529" mass="60028">MLSDAFFSFHYSVNRLLRIKRALLLGIISCLVGCEQPDSDAINSSSLPTTSATIDIQPSRETLTRGVYHDLLLNPHQVSNAEQATFLQDLLEGLTAYDHAGHPIPAVAESWRTEDYKTWFFILREGATWSNGDAVTAQDFVQSWQHLARSNSPLKTYLSFLTLANAQAVLNGNMAPTKLGVEAIEPRVLRIQLDKPTPALPAMLTHVALLPLYQKESTQFVSNGAYKLIDQQANFIHLEKNPHYWAQQKVSFKFVDYQKISAFEPVSKVDWVLAPQQAMTPLQYFPTLCTHYYEFNFSHPLLQKSAVRKALISMISTRSIVQDVLPTMQPTTNFLPHSMQMDAEQAWEPVVVEQILGQQGITESNPLKLTLTYDHVAPNAEIAQRLIRMWSQSDMIRVNAQPVSRQQLLEKRAKRDFQVIRSGWCADYNEPSAFLNLFYSQAADNQAGYHNTQVDQLLEATLLPQSDTQRNSIYAKLIAQLQQDYVVLPIFQYTTPVFLHPTVTGYLLDNPTGTIYSKDLYRKVSEMRQ</sequence>
<keyword evidence="7" id="KW-1185">Reference proteome</keyword>
<protein>
    <submittedName>
        <fullName evidence="6">Peptide ABC transporter substrate-binding protein</fullName>
    </submittedName>
</protein>
<dbReference type="EMBL" id="JAQAHH010000009">
    <property type="protein sequence ID" value="MDP9501141.1"/>
    <property type="molecule type" value="Genomic_DNA"/>
</dbReference>
<evidence type="ECO:0000259" key="5">
    <source>
        <dbReference type="Pfam" id="PF00496"/>
    </source>
</evidence>
<dbReference type="Gene3D" id="3.90.76.10">
    <property type="entry name" value="Dipeptide-binding Protein, Domain 1"/>
    <property type="match status" value="1"/>
</dbReference>
<keyword evidence="4" id="KW-0732">Signal</keyword>
<dbReference type="Proteomes" id="UP001224083">
    <property type="component" value="Unassembled WGS sequence"/>
</dbReference>
<comment type="similarity">
    <text evidence="2">Belongs to the bacterial solute-binding protein 5 family.</text>
</comment>
<dbReference type="InterPro" id="IPR030678">
    <property type="entry name" value="Peptide/Ni-bd"/>
</dbReference>
<dbReference type="InterPro" id="IPR039424">
    <property type="entry name" value="SBP_5"/>
</dbReference>
<dbReference type="CDD" id="cd08504">
    <property type="entry name" value="PBP2_OppA"/>
    <property type="match status" value="1"/>
</dbReference>
<evidence type="ECO:0000313" key="7">
    <source>
        <dbReference type="Proteomes" id="UP001224083"/>
    </source>
</evidence>
<dbReference type="Gene3D" id="3.40.190.10">
    <property type="entry name" value="Periplasmic binding protein-like II"/>
    <property type="match status" value="1"/>
</dbReference>
<feature type="domain" description="Solute-binding protein family 5" evidence="5">
    <location>
        <begin position="103"/>
        <end position="445"/>
    </location>
</feature>
<dbReference type="Gene3D" id="3.10.105.10">
    <property type="entry name" value="Dipeptide-binding Protein, Domain 3"/>
    <property type="match status" value="1"/>
</dbReference>
<dbReference type="InterPro" id="IPR000914">
    <property type="entry name" value="SBP_5_dom"/>
</dbReference>
<name>A0ABT9KGG7_9PAST</name>
<proteinExistence type="inferred from homology"/>
<organism evidence="6 7">
    <name type="scientific">Bisgaard Taxon 45</name>
    <dbReference type="NCBI Taxonomy" id="304289"/>
    <lineage>
        <taxon>Bacteria</taxon>
        <taxon>Pseudomonadati</taxon>
        <taxon>Pseudomonadota</taxon>
        <taxon>Gammaproteobacteria</taxon>
        <taxon>Pasteurellales</taxon>
        <taxon>Pasteurellaceae</taxon>
    </lineage>
</organism>